<name>A0A1G9RGC6_9BURK</name>
<dbReference type="InterPro" id="IPR011766">
    <property type="entry name" value="TPP_enzyme_TPP-bd"/>
</dbReference>
<sequence>MNGAQALIRTLADAGVALCFTNPGTSEMHFVAALDTEPRLRAVLTLFEGVATGAADGYARMAGKPAATLLHLGCGLGNGLANLHNARKGRVPVLNIVGDHATQHVPLDAQLQSDIETVARNVSPGFVRTSASTAALCRDATDALAACIGPPGGVATLVLPADVSWGRGGAPQAFAPPAPPAAADPQRVQSIARLLAGAGPRTAFLLGARALQDEGVLQDLARIARRTGARLLAEVFPARLRRGAGLPPVPRLAYLAELAAVQLAGLQHLVLVDAKSPVSFFAYPGKPGDLLPRGCALHTLAAPHEDVPASVRWLMQAASAGAAEPLLQPARRPPRPHGPFTADRACQAIGHLLPESAIVVDEAQTSGIRLPSMTAGCPPHDVLTLTGGAIGQALPCAVGAAIACPQRKVLALTGDGSAMYTLQALWTMARERLDVVCVVFNNGAYAILNLELQRVGATGSGAKARAQLDIGNPALDFVRLAEGMGVPARRALTTEDFTQALEHALATPGPHLIDAVLPPALTGLRLRALPRLLDMLAHLPRPLARAVKRGIAP</sequence>
<dbReference type="SUPFAM" id="SSF52518">
    <property type="entry name" value="Thiamin diphosphate-binding fold (THDP-binding)"/>
    <property type="match status" value="2"/>
</dbReference>
<dbReference type="OrthoDB" id="2254214at2"/>
<dbReference type="Gene3D" id="3.40.50.970">
    <property type="match status" value="2"/>
</dbReference>
<organism evidence="5 6">
    <name type="scientific">Oryzisolibacter propanilivorax</name>
    <dbReference type="NCBI Taxonomy" id="1527607"/>
    <lineage>
        <taxon>Bacteria</taxon>
        <taxon>Pseudomonadati</taxon>
        <taxon>Pseudomonadota</taxon>
        <taxon>Betaproteobacteria</taxon>
        <taxon>Burkholderiales</taxon>
        <taxon>Comamonadaceae</taxon>
        <taxon>Oryzisolibacter</taxon>
    </lineage>
</organism>
<dbReference type="CDD" id="cd07035">
    <property type="entry name" value="TPP_PYR_POX_like"/>
    <property type="match status" value="1"/>
</dbReference>
<feature type="domain" description="Thiamine pyrophosphate enzyme TPP-binding" evidence="3">
    <location>
        <begin position="385"/>
        <end position="514"/>
    </location>
</feature>
<accession>A0A1G9RGC6</accession>
<dbReference type="InterPro" id="IPR012001">
    <property type="entry name" value="Thiamin_PyroP_enz_TPP-bd_dom"/>
</dbReference>
<dbReference type="STRING" id="1527607.SAMN05428957_103249"/>
<evidence type="ECO:0000259" key="4">
    <source>
        <dbReference type="Pfam" id="PF02776"/>
    </source>
</evidence>
<reference evidence="6" key="1">
    <citation type="submission" date="2016-10" db="EMBL/GenBank/DDBJ databases">
        <authorList>
            <person name="Varghese N."/>
            <person name="Submissions S."/>
        </authorList>
    </citation>
    <scope>NUCLEOTIDE SEQUENCE [LARGE SCALE GENOMIC DNA]</scope>
    <source>
        <strain evidence="6">EPL6</strain>
    </source>
</reference>
<dbReference type="GO" id="GO:0030976">
    <property type="term" value="F:thiamine pyrophosphate binding"/>
    <property type="evidence" value="ECO:0007669"/>
    <property type="project" value="InterPro"/>
</dbReference>
<protein>
    <submittedName>
        <fullName evidence="5">Acetolactate synthase-1/2/3 large subunit</fullName>
    </submittedName>
</protein>
<proteinExistence type="inferred from homology"/>
<dbReference type="RefSeq" id="WP_091568156.1">
    <property type="nucleotide sequence ID" value="NZ_FNHP01000003.1"/>
</dbReference>
<evidence type="ECO:0000313" key="6">
    <source>
        <dbReference type="Proteomes" id="UP000198552"/>
    </source>
</evidence>
<dbReference type="Proteomes" id="UP000198552">
    <property type="component" value="Unassembled WGS sequence"/>
</dbReference>
<evidence type="ECO:0000313" key="5">
    <source>
        <dbReference type="EMBL" id="SDM22110.1"/>
    </source>
</evidence>
<keyword evidence="2" id="KW-0786">Thiamine pyrophosphate</keyword>
<evidence type="ECO:0000259" key="3">
    <source>
        <dbReference type="Pfam" id="PF02775"/>
    </source>
</evidence>
<keyword evidence="6" id="KW-1185">Reference proteome</keyword>
<dbReference type="EMBL" id="FNHP01000003">
    <property type="protein sequence ID" value="SDM22110.1"/>
    <property type="molecule type" value="Genomic_DNA"/>
</dbReference>
<dbReference type="GO" id="GO:0050660">
    <property type="term" value="F:flavin adenine dinucleotide binding"/>
    <property type="evidence" value="ECO:0007669"/>
    <property type="project" value="TreeGrafter"/>
</dbReference>
<dbReference type="Pfam" id="PF02776">
    <property type="entry name" value="TPP_enzyme_N"/>
    <property type="match status" value="1"/>
</dbReference>
<dbReference type="CDD" id="cd02002">
    <property type="entry name" value="TPP_BFDC"/>
    <property type="match status" value="1"/>
</dbReference>
<evidence type="ECO:0000256" key="2">
    <source>
        <dbReference type="ARBA" id="ARBA00023052"/>
    </source>
</evidence>
<dbReference type="AlphaFoldDB" id="A0A1G9RGC6"/>
<feature type="domain" description="Thiamine pyrophosphate enzyme N-terminal TPP-binding" evidence="4">
    <location>
        <begin position="1"/>
        <end position="111"/>
    </location>
</feature>
<gene>
    <name evidence="5" type="ORF">SAMN05428957_103249</name>
</gene>
<dbReference type="GO" id="GO:0044281">
    <property type="term" value="P:small molecule metabolic process"/>
    <property type="evidence" value="ECO:0007669"/>
    <property type="project" value="UniProtKB-ARBA"/>
</dbReference>
<dbReference type="InterPro" id="IPR045229">
    <property type="entry name" value="TPP_enz"/>
</dbReference>
<dbReference type="InterPro" id="IPR029061">
    <property type="entry name" value="THDP-binding"/>
</dbReference>
<comment type="similarity">
    <text evidence="1">Belongs to the TPP enzyme family.</text>
</comment>
<dbReference type="NCBIfam" id="NF005760">
    <property type="entry name" value="PRK07586.1"/>
    <property type="match status" value="1"/>
</dbReference>
<dbReference type="InterPro" id="IPR000399">
    <property type="entry name" value="TPP-bd_CS"/>
</dbReference>
<dbReference type="PANTHER" id="PTHR18968:SF86">
    <property type="entry name" value="ACETOLACTATE SYNTHASE LARGE SUBUNIT ILVX-RELATED"/>
    <property type="match status" value="1"/>
</dbReference>
<dbReference type="PROSITE" id="PS00187">
    <property type="entry name" value="TPP_ENZYMES"/>
    <property type="match status" value="1"/>
</dbReference>
<evidence type="ECO:0000256" key="1">
    <source>
        <dbReference type="ARBA" id="ARBA00007812"/>
    </source>
</evidence>
<dbReference type="GO" id="GO:0003984">
    <property type="term" value="F:acetolactate synthase activity"/>
    <property type="evidence" value="ECO:0007669"/>
    <property type="project" value="TreeGrafter"/>
</dbReference>
<dbReference type="Pfam" id="PF02775">
    <property type="entry name" value="TPP_enzyme_C"/>
    <property type="match status" value="1"/>
</dbReference>
<dbReference type="GO" id="GO:0000287">
    <property type="term" value="F:magnesium ion binding"/>
    <property type="evidence" value="ECO:0007669"/>
    <property type="project" value="InterPro"/>
</dbReference>
<dbReference type="PANTHER" id="PTHR18968">
    <property type="entry name" value="THIAMINE PYROPHOSPHATE ENZYMES"/>
    <property type="match status" value="1"/>
</dbReference>